<evidence type="ECO:0000256" key="1">
    <source>
        <dbReference type="ARBA" id="ARBA00000085"/>
    </source>
</evidence>
<keyword evidence="7" id="KW-0067">ATP-binding</keyword>
<feature type="domain" description="Histidine kinase" evidence="11">
    <location>
        <begin position="301"/>
        <end position="525"/>
    </location>
</feature>
<dbReference type="EMBL" id="BLTE01000002">
    <property type="protein sequence ID" value="GFK92981.1"/>
    <property type="molecule type" value="Genomic_DNA"/>
</dbReference>
<keyword evidence="4 12" id="KW-0808">Transferase</keyword>
<keyword evidence="3" id="KW-0597">Phosphoprotein</keyword>
<evidence type="ECO:0000256" key="5">
    <source>
        <dbReference type="ARBA" id="ARBA00022741"/>
    </source>
</evidence>
<dbReference type="AlphaFoldDB" id="A0A6V8LQZ9"/>
<evidence type="ECO:0000256" key="8">
    <source>
        <dbReference type="ARBA" id="ARBA00023012"/>
    </source>
</evidence>
<dbReference type="RefSeq" id="WP_268885674.1">
    <property type="nucleotide sequence ID" value="NZ_BLTE01000002.1"/>
</dbReference>
<keyword evidence="6" id="KW-0418">Kinase</keyword>
<reference evidence="12 13" key="1">
    <citation type="submission" date="2020-04" db="EMBL/GenBank/DDBJ databases">
        <authorList>
            <consortium name="Desulfovibrio sp. FSS-1 genome sequencing consortium"/>
            <person name="Shimoshige H."/>
            <person name="Kobayashi H."/>
            <person name="Maekawa T."/>
        </authorList>
    </citation>
    <scope>NUCLEOTIDE SEQUENCE [LARGE SCALE GENOMIC DNA]</scope>
    <source>
        <strain evidence="12 13">SIID29052-01</strain>
    </source>
</reference>
<dbReference type="SMART" id="SM00388">
    <property type="entry name" value="HisKA"/>
    <property type="match status" value="1"/>
</dbReference>
<dbReference type="PANTHER" id="PTHR43065">
    <property type="entry name" value="SENSOR HISTIDINE KINASE"/>
    <property type="match status" value="1"/>
</dbReference>
<evidence type="ECO:0000313" key="13">
    <source>
        <dbReference type="Proteomes" id="UP000494245"/>
    </source>
</evidence>
<dbReference type="InterPro" id="IPR003661">
    <property type="entry name" value="HisK_dim/P_dom"/>
</dbReference>
<evidence type="ECO:0000259" key="11">
    <source>
        <dbReference type="PROSITE" id="PS50109"/>
    </source>
</evidence>
<dbReference type="PRINTS" id="PR00344">
    <property type="entry name" value="BCTRLSENSOR"/>
</dbReference>
<feature type="transmembrane region" description="Helical" evidence="10">
    <location>
        <begin position="21"/>
        <end position="42"/>
    </location>
</feature>
<dbReference type="InterPro" id="IPR003594">
    <property type="entry name" value="HATPase_dom"/>
</dbReference>
<evidence type="ECO:0000256" key="3">
    <source>
        <dbReference type="ARBA" id="ARBA00022553"/>
    </source>
</evidence>
<dbReference type="SUPFAM" id="SSF55874">
    <property type="entry name" value="ATPase domain of HSP90 chaperone/DNA topoisomerase II/histidine kinase"/>
    <property type="match status" value="1"/>
</dbReference>
<dbReference type="EC" id="2.7.13.3" evidence="2"/>
<dbReference type="SUPFAM" id="SSF47384">
    <property type="entry name" value="Homodimeric domain of signal transducing histidine kinase"/>
    <property type="match status" value="1"/>
</dbReference>
<evidence type="ECO:0000256" key="2">
    <source>
        <dbReference type="ARBA" id="ARBA00012438"/>
    </source>
</evidence>
<dbReference type="InterPro" id="IPR036097">
    <property type="entry name" value="HisK_dim/P_sf"/>
</dbReference>
<comment type="catalytic activity">
    <reaction evidence="1">
        <text>ATP + protein L-histidine = ADP + protein N-phospho-L-histidine.</text>
        <dbReference type="EC" id="2.7.13.3"/>
    </reaction>
</comment>
<name>A0A6V8LQZ9_9BACT</name>
<dbReference type="InterPro" id="IPR036890">
    <property type="entry name" value="HATPase_C_sf"/>
</dbReference>
<proteinExistence type="predicted"/>
<evidence type="ECO:0000256" key="4">
    <source>
        <dbReference type="ARBA" id="ARBA00022679"/>
    </source>
</evidence>
<keyword evidence="8" id="KW-0902">Two-component regulatory system</keyword>
<keyword evidence="10" id="KW-0812">Transmembrane</keyword>
<dbReference type="SMART" id="SM00387">
    <property type="entry name" value="HATPase_c"/>
    <property type="match status" value="1"/>
</dbReference>
<dbReference type="PROSITE" id="PS50109">
    <property type="entry name" value="HIS_KIN"/>
    <property type="match status" value="1"/>
</dbReference>
<feature type="region of interest" description="Disordered" evidence="9">
    <location>
        <begin position="186"/>
        <end position="214"/>
    </location>
</feature>
<dbReference type="Pfam" id="PF00512">
    <property type="entry name" value="HisKA"/>
    <property type="match status" value="1"/>
</dbReference>
<keyword evidence="13" id="KW-1185">Reference proteome</keyword>
<evidence type="ECO:0000256" key="6">
    <source>
        <dbReference type="ARBA" id="ARBA00022777"/>
    </source>
</evidence>
<evidence type="ECO:0000313" key="12">
    <source>
        <dbReference type="EMBL" id="GFK92981.1"/>
    </source>
</evidence>
<comment type="caution">
    <text evidence="12">The sequence shown here is derived from an EMBL/GenBank/DDBJ whole genome shotgun (WGS) entry which is preliminary data.</text>
</comment>
<dbReference type="Gene3D" id="3.30.565.10">
    <property type="entry name" value="Histidine kinase-like ATPase, C-terminal domain"/>
    <property type="match status" value="1"/>
</dbReference>
<evidence type="ECO:0000256" key="7">
    <source>
        <dbReference type="ARBA" id="ARBA00022840"/>
    </source>
</evidence>
<dbReference type="InterPro" id="IPR004358">
    <property type="entry name" value="Sig_transdc_His_kin-like_C"/>
</dbReference>
<gene>
    <name evidence="12" type="primary">zraS_3</name>
    <name evidence="12" type="ORF">NNJEOMEG_00809</name>
</gene>
<dbReference type="CDD" id="cd00082">
    <property type="entry name" value="HisKA"/>
    <property type="match status" value="1"/>
</dbReference>
<keyword evidence="5" id="KW-0547">Nucleotide-binding</keyword>
<dbReference type="GO" id="GO:0005524">
    <property type="term" value="F:ATP binding"/>
    <property type="evidence" value="ECO:0007669"/>
    <property type="project" value="UniProtKB-KW"/>
</dbReference>
<feature type="compositionally biased region" description="Low complexity" evidence="9">
    <location>
        <begin position="190"/>
        <end position="204"/>
    </location>
</feature>
<evidence type="ECO:0000256" key="9">
    <source>
        <dbReference type="SAM" id="MobiDB-lite"/>
    </source>
</evidence>
<protein>
    <recommendedName>
        <fullName evidence="2">histidine kinase</fullName>
        <ecNumber evidence="2">2.7.13.3</ecNumber>
    </recommendedName>
</protein>
<feature type="transmembrane region" description="Helical" evidence="10">
    <location>
        <begin position="245"/>
        <end position="265"/>
    </location>
</feature>
<dbReference type="PANTHER" id="PTHR43065:SF10">
    <property type="entry name" value="PEROXIDE STRESS-ACTIVATED HISTIDINE KINASE MAK3"/>
    <property type="match status" value="1"/>
</dbReference>
<dbReference type="GO" id="GO:0000155">
    <property type="term" value="F:phosphorelay sensor kinase activity"/>
    <property type="evidence" value="ECO:0007669"/>
    <property type="project" value="InterPro"/>
</dbReference>
<keyword evidence="10" id="KW-1133">Transmembrane helix</keyword>
<evidence type="ECO:0000256" key="10">
    <source>
        <dbReference type="SAM" id="Phobius"/>
    </source>
</evidence>
<reference evidence="12 13" key="2">
    <citation type="submission" date="2020-05" db="EMBL/GenBank/DDBJ databases">
        <title>Draft genome sequence of Desulfovibrio sp. strainFSS-1.</title>
        <authorList>
            <person name="Shimoshige H."/>
            <person name="Kobayashi H."/>
            <person name="Maekawa T."/>
        </authorList>
    </citation>
    <scope>NUCLEOTIDE SEQUENCE [LARGE SCALE GENOMIC DNA]</scope>
    <source>
        <strain evidence="12 13">SIID29052-01</strain>
    </source>
</reference>
<dbReference type="InterPro" id="IPR005467">
    <property type="entry name" value="His_kinase_dom"/>
</dbReference>
<accession>A0A6V8LQZ9</accession>
<dbReference type="Pfam" id="PF02518">
    <property type="entry name" value="HATPase_c"/>
    <property type="match status" value="1"/>
</dbReference>
<sequence>MTPADAAQGGRPGASFGLLKFVSWGTLALTLLSSLFLSLFLANQARDVLLEKQHDFAQLLAATLNAAVSKRFYIPNFWVFGRPDLSNPEQYKRLDEVIKGAMDESPARDVRLYDLSGVVVYAQDRALLGREGLGGEALAQAMDQEKYAYEFIYQTGALGAFFSAEIAPNSVVMRTRGPLRIKGFVPVADQPPAQGQEQAQEQGEPPSPGEAPGGSLVEVEGVIGGLEFTLDITADYRKLVTFQRLITLSALGSSLVLFFVLRMLIHRADRLGAQRMREKEEYEREALQNEKLVSMGRMVAGIAHEIRNPLGIIRSSSELLLARAKDKDPLTAKILAAIHEEAVRLSKTVGDFLDYARPKALKLEPVDLCAVLDQCLAFLEQKCRAQGVEVVRACEPGVMVPGDKDLLYRALYNILANALEAMAQEPGQACAQNPEGDGPETLRGQIVVESGEEGGRIRLRVTDTGPGIPPAIRDKLLDPFFTTKPQGTGLGLAITASILRSHGAELRLGDNPEGGARVDILFPRP</sequence>
<organism evidence="12 13">
    <name type="scientific">Fundidesulfovibrio magnetotacticus</name>
    <dbReference type="NCBI Taxonomy" id="2730080"/>
    <lineage>
        <taxon>Bacteria</taxon>
        <taxon>Pseudomonadati</taxon>
        <taxon>Thermodesulfobacteriota</taxon>
        <taxon>Desulfovibrionia</taxon>
        <taxon>Desulfovibrionales</taxon>
        <taxon>Desulfovibrionaceae</taxon>
        <taxon>Fundidesulfovibrio</taxon>
    </lineage>
</organism>
<dbReference type="Gene3D" id="1.10.287.130">
    <property type="match status" value="1"/>
</dbReference>
<dbReference type="Proteomes" id="UP000494245">
    <property type="component" value="Unassembled WGS sequence"/>
</dbReference>
<keyword evidence="10" id="KW-0472">Membrane</keyword>